<gene>
    <name evidence="1" type="ORF">L9F63_008811</name>
</gene>
<dbReference type="Proteomes" id="UP001233999">
    <property type="component" value="Unassembled WGS sequence"/>
</dbReference>
<reference evidence="1" key="1">
    <citation type="journal article" date="2023" name="IScience">
        <title>Live-bearing cockroach genome reveals convergent evolutionary mechanisms linked to viviparity in insects and beyond.</title>
        <authorList>
            <person name="Fouks B."/>
            <person name="Harrison M.C."/>
            <person name="Mikhailova A.A."/>
            <person name="Marchal E."/>
            <person name="English S."/>
            <person name="Carruthers M."/>
            <person name="Jennings E.C."/>
            <person name="Chiamaka E.L."/>
            <person name="Frigard R.A."/>
            <person name="Pippel M."/>
            <person name="Attardo G.M."/>
            <person name="Benoit J.B."/>
            <person name="Bornberg-Bauer E."/>
            <person name="Tobe S.S."/>
        </authorList>
    </citation>
    <scope>NUCLEOTIDE SEQUENCE</scope>
    <source>
        <strain evidence="1">Stay&amp;Tobe</strain>
    </source>
</reference>
<keyword evidence="2" id="KW-1185">Reference proteome</keyword>
<protein>
    <submittedName>
        <fullName evidence="1">Uncharacterized protein</fullName>
    </submittedName>
</protein>
<evidence type="ECO:0000313" key="1">
    <source>
        <dbReference type="EMBL" id="KAJ9573805.1"/>
    </source>
</evidence>
<name>A0AAD8E176_DIPPU</name>
<sequence length="104" mass="12179">IRTIGIYTHTLQGREEDFRAAVISRLDVHRRFARRLEEDFRPFPDVSPDALKKISGLRLEDDFRAAAVISRFDVHRRLTFPDVSPDALKTISGLWPRLEEDFRD</sequence>
<comment type="caution">
    <text evidence="1">The sequence shown here is derived from an EMBL/GenBank/DDBJ whole genome shotgun (WGS) entry which is preliminary data.</text>
</comment>
<proteinExistence type="predicted"/>
<organism evidence="1 2">
    <name type="scientific">Diploptera punctata</name>
    <name type="common">Pacific beetle cockroach</name>
    <dbReference type="NCBI Taxonomy" id="6984"/>
    <lineage>
        <taxon>Eukaryota</taxon>
        <taxon>Metazoa</taxon>
        <taxon>Ecdysozoa</taxon>
        <taxon>Arthropoda</taxon>
        <taxon>Hexapoda</taxon>
        <taxon>Insecta</taxon>
        <taxon>Pterygota</taxon>
        <taxon>Neoptera</taxon>
        <taxon>Polyneoptera</taxon>
        <taxon>Dictyoptera</taxon>
        <taxon>Blattodea</taxon>
        <taxon>Blaberoidea</taxon>
        <taxon>Blaberidae</taxon>
        <taxon>Diplopterinae</taxon>
        <taxon>Diploptera</taxon>
    </lineage>
</organism>
<reference evidence="1" key="2">
    <citation type="submission" date="2023-05" db="EMBL/GenBank/DDBJ databases">
        <authorList>
            <person name="Fouks B."/>
        </authorList>
    </citation>
    <scope>NUCLEOTIDE SEQUENCE</scope>
    <source>
        <strain evidence="1">Stay&amp;Tobe</strain>
        <tissue evidence="1">Testes</tissue>
    </source>
</reference>
<evidence type="ECO:0000313" key="2">
    <source>
        <dbReference type="Proteomes" id="UP001233999"/>
    </source>
</evidence>
<feature type="non-terminal residue" evidence="1">
    <location>
        <position position="104"/>
    </location>
</feature>
<accession>A0AAD8E176</accession>
<feature type="non-terminal residue" evidence="1">
    <location>
        <position position="1"/>
    </location>
</feature>
<dbReference type="AlphaFoldDB" id="A0AAD8E176"/>
<dbReference type="EMBL" id="JASPKZ010010679">
    <property type="protein sequence ID" value="KAJ9573805.1"/>
    <property type="molecule type" value="Genomic_DNA"/>
</dbReference>